<feature type="chain" id="PRO_5009603879" description="RagB/SusD family nutrient uptake outer membrane protein" evidence="6">
    <location>
        <begin position="23"/>
        <end position="654"/>
    </location>
</feature>
<dbReference type="InterPro" id="IPR012944">
    <property type="entry name" value="SusD_RagB_dom"/>
</dbReference>
<feature type="domain" description="SusD-like N-terminal" evidence="8">
    <location>
        <begin position="106"/>
        <end position="230"/>
    </location>
</feature>
<dbReference type="InterPro" id="IPR011990">
    <property type="entry name" value="TPR-like_helical_dom_sf"/>
</dbReference>
<dbReference type="Pfam" id="PF07980">
    <property type="entry name" value="SusD_RagB"/>
    <property type="match status" value="1"/>
</dbReference>
<evidence type="ECO:0000313" key="9">
    <source>
        <dbReference type="EMBL" id="SCM57596.1"/>
    </source>
</evidence>
<keyword evidence="10" id="KW-1185">Reference proteome</keyword>
<proteinExistence type="inferred from homology"/>
<dbReference type="Proteomes" id="UP000178485">
    <property type="component" value="Chromosome i"/>
</dbReference>
<protein>
    <recommendedName>
        <fullName evidence="11">RagB/SusD family nutrient uptake outer membrane protein</fullName>
    </recommendedName>
</protein>
<dbReference type="AlphaFoldDB" id="A0A1G4G6U6"/>
<evidence type="ECO:0000256" key="3">
    <source>
        <dbReference type="ARBA" id="ARBA00022729"/>
    </source>
</evidence>
<name>A0A1G4G6U6_9BACT</name>
<dbReference type="KEGG" id="pmuc:ING2E5A_1416"/>
<dbReference type="STRING" id="1642646.ING2E5A_1416"/>
<organism evidence="9 10">
    <name type="scientific">Petrimonas mucosa</name>
    <dbReference type="NCBI Taxonomy" id="1642646"/>
    <lineage>
        <taxon>Bacteria</taxon>
        <taxon>Pseudomonadati</taxon>
        <taxon>Bacteroidota</taxon>
        <taxon>Bacteroidia</taxon>
        <taxon>Bacteroidales</taxon>
        <taxon>Dysgonomonadaceae</taxon>
        <taxon>Petrimonas</taxon>
    </lineage>
</organism>
<evidence type="ECO:0000256" key="6">
    <source>
        <dbReference type="SAM" id="SignalP"/>
    </source>
</evidence>
<gene>
    <name evidence="9" type="ORF">ING2E5A_1416</name>
</gene>
<dbReference type="Pfam" id="PF14322">
    <property type="entry name" value="SusD-like_3"/>
    <property type="match status" value="1"/>
</dbReference>
<evidence type="ECO:0000256" key="5">
    <source>
        <dbReference type="ARBA" id="ARBA00023237"/>
    </source>
</evidence>
<dbReference type="GO" id="GO:0009279">
    <property type="term" value="C:cell outer membrane"/>
    <property type="evidence" value="ECO:0007669"/>
    <property type="project" value="UniProtKB-SubCell"/>
</dbReference>
<evidence type="ECO:0000256" key="2">
    <source>
        <dbReference type="ARBA" id="ARBA00006275"/>
    </source>
</evidence>
<feature type="domain" description="RagB/SusD" evidence="7">
    <location>
        <begin position="346"/>
        <end position="654"/>
    </location>
</feature>
<evidence type="ECO:0000313" key="10">
    <source>
        <dbReference type="Proteomes" id="UP000178485"/>
    </source>
</evidence>
<dbReference type="SUPFAM" id="SSF48452">
    <property type="entry name" value="TPR-like"/>
    <property type="match status" value="1"/>
</dbReference>
<dbReference type="InterPro" id="IPR033985">
    <property type="entry name" value="SusD-like_N"/>
</dbReference>
<comment type="similarity">
    <text evidence="2">Belongs to the SusD family.</text>
</comment>
<accession>A0A1G4G6U6</accession>
<evidence type="ECO:0000256" key="4">
    <source>
        <dbReference type="ARBA" id="ARBA00023136"/>
    </source>
</evidence>
<evidence type="ECO:0000259" key="8">
    <source>
        <dbReference type="Pfam" id="PF14322"/>
    </source>
</evidence>
<keyword evidence="5" id="KW-0998">Cell outer membrane</keyword>
<keyword evidence="3 6" id="KW-0732">Signal</keyword>
<keyword evidence="4" id="KW-0472">Membrane</keyword>
<evidence type="ECO:0000256" key="1">
    <source>
        <dbReference type="ARBA" id="ARBA00004442"/>
    </source>
</evidence>
<dbReference type="Gene3D" id="1.25.40.390">
    <property type="match status" value="1"/>
</dbReference>
<evidence type="ECO:0000259" key="7">
    <source>
        <dbReference type="Pfam" id="PF07980"/>
    </source>
</evidence>
<reference evidence="9 10" key="1">
    <citation type="submission" date="2016-08" db="EMBL/GenBank/DDBJ databases">
        <authorList>
            <person name="Seilhamer J.J."/>
        </authorList>
    </citation>
    <scope>NUCLEOTIDE SEQUENCE [LARGE SCALE GENOMIC DNA]</scope>
    <source>
        <strain evidence="9">ING2-E5A</strain>
    </source>
</reference>
<dbReference type="PROSITE" id="PS51257">
    <property type="entry name" value="PROKAR_LIPOPROTEIN"/>
    <property type="match status" value="1"/>
</dbReference>
<comment type="subcellular location">
    <subcellularLocation>
        <location evidence="1">Cell outer membrane</location>
    </subcellularLocation>
</comment>
<feature type="signal peptide" evidence="6">
    <location>
        <begin position="1"/>
        <end position="22"/>
    </location>
</feature>
<evidence type="ECO:0008006" key="11">
    <source>
        <dbReference type="Google" id="ProtNLM"/>
    </source>
</evidence>
<sequence length="654" mass="74990">MKSIIKYSICLIFASLVMSCNYLDIIPDNIPTLDDAFANRYTAEQYLATCYWGLPKAAGWDQNPAFLGSMEIIMNPNFRTSGGMRHALGEDNPTSPVINYWGSTATAIRSLYAGIRECNTFLDNIGRVQDLKSDERDRMIAEVKTIKAWMHFYLITYYGPICPLRESTPINTSTTGIRVYREKIDDCFAYVLELLEEVIASDALPDRITNRTTELGRFTQAVPYALKARVLTYWASDLFNGNTDYSTFRDHKGEPFFNQVKDPSRWSLAAEACKKAIEVCLANDIRLYQVEDYMQTKPMSDTTLLINTLRSAVSDQQNTNVELIFGNTGYPCGSNVQRHCLPRFEAGSAANATSRLAVPLHIVDLFYSSNGLPLEDDQGWLENDKYNTRFETLRVGDDMHRYVIQPGEVTSQVNFDRELRFYAALGFDRGKWYGNHYNNEPNNDAEAMFPMARFSEFSNRVANNEYNPTGYWPKKLVNLNTRWRDANELTYLSYPYPDMRFADLLLLAAETINESTPGDDNVAVNPEVYSYVDMVRERAGLEGIVETYQKYAIADKKNKPMTKGGMREIIRRERKVELSLEGQDYWDQKRWKTAHIELNRNIQGWNVTAEDPSPSAYYVPTTIYTKRFTLRDYFAPIPESDLINNPQLVQNPGW</sequence>
<dbReference type="EMBL" id="LT608328">
    <property type="protein sequence ID" value="SCM57596.1"/>
    <property type="molecule type" value="Genomic_DNA"/>
</dbReference>